<dbReference type="EMBL" id="PYGE01000009">
    <property type="protein sequence ID" value="PSL02873.1"/>
    <property type="molecule type" value="Genomic_DNA"/>
</dbReference>
<dbReference type="AlphaFoldDB" id="A0A2P8E078"/>
<dbReference type="Proteomes" id="UP000243528">
    <property type="component" value="Unassembled WGS sequence"/>
</dbReference>
<proteinExistence type="predicted"/>
<dbReference type="RefSeq" id="WP_106537858.1">
    <property type="nucleotide sequence ID" value="NZ_PYGE01000009.1"/>
</dbReference>
<name>A0A2P8E078_9ACTN</name>
<reference evidence="1 2" key="1">
    <citation type="submission" date="2018-03" db="EMBL/GenBank/DDBJ databases">
        <title>Genomic Encyclopedia of Archaeal and Bacterial Type Strains, Phase II (KMG-II): from individual species to whole genera.</title>
        <authorList>
            <person name="Goeker M."/>
        </authorList>
    </citation>
    <scope>NUCLEOTIDE SEQUENCE [LARGE SCALE GENOMIC DNA]</scope>
    <source>
        <strain evidence="1 2">DSM 45211</strain>
    </source>
</reference>
<evidence type="ECO:0000313" key="2">
    <source>
        <dbReference type="Proteomes" id="UP000243528"/>
    </source>
</evidence>
<sequence>MTTHEIPTELLEADGQTLTPEGSMALNITRLTDEVNALTDRVAALDGKYAAPGFYADPVIVPAGRGDVLVGCLEDDTVAIESRPGERMTLTPDQARHLIEALTDAVDAAETEV</sequence>
<evidence type="ECO:0000313" key="1">
    <source>
        <dbReference type="EMBL" id="PSL02873.1"/>
    </source>
</evidence>
<gene>
    <name evidence="1" type="ORF">CLV30_109181</name>
</gene>
<accession>A0A2P8E078</accession>
<keyword evidence="2" id="KW-1185">Reference proteome</keyword>
<comment type="caution">
    <text evidence="1">The sequence shown here is derived from an EMBL/GenBank/DDBJ whole genome shotgun (WGS) entry which is preliminary data.</text>
</comment>
<protein>
    <submittedName>
        <fullName evidence="1">Uncharacterized protein</fullName>
    </submittedName>
</protein>
<organism evidence="1 2">
    <name type="scientific">Haloactinopolyspora alba</name>
    <dbReference type="NCBI Taxonomy" id="648780"/>
    <lineage>
        <taxon>Bacteria</taxon>
        <taxon>Bacillati</taxon>
        <taxon>Actinomycetota</taxon>
        <taxon>Actinomycetes</taxon>
        <taxon>Jiangellales</taxon>
        <taxon>Jiangellaceae</taxon>
        <taxon>Haloactinopolyspora</taxon>
    </lineage>
</organism>